<feature type="chain" id="PRO_5008872737" evidence="1">
    <location>
        <begin position="18"/>
        <end position="282"/>
    </location>
</feature>
<dbReference type="EMBL" id="JAWRVI010000003">
    <property type="protein sequence ID" value="KAK4094535.1"/>
    <property type="molecule type" value="Genomic_DNA"/>
</dbReference>
<dbReference type="GeneID" id="28892057"/>
<dbReference type="EMBL" id="LSBH01000007">
    <property type="protein sequence ID" value="OAQ76371.1"/>
    <property type="molecule type" value="Genomic_DNA"/>
</dbReference>
<dbReference type="Proteomes" id="UP000078240">
    <property type="component" value="Unassembled WGS sequence"/>
</dbReference>
<accession>A0A179GQ56</accession>
<comment type="caution">
    <text evidence="4">The sequence shown here is derived from an EMBL/GenBank/DDBJ whole genome shotgun (WGS) entry which is preliminary data.</text>
</comment>
<dbReference type="AlphaFoldDB" id="A0A179GQ56"/>
<keyword evidence="1" id="KW-0732">Signal</keyword>
<feature type="signal peptide" evidence="1">
    <location>
        <begin position="1"/>
        <end position="17"/>
    </location>
</feature>
<dbReference type="KEGG" id="plj:28892057"/>
<protein>
    <submittedName>
        <fullName evidence="4">Uncharacterized protein</fullName>
    </submittedName>
</protein>
<evidence type="ECO:0000313" key="4">
    <source>
        <dbReference type="EMBL" id="OAQ79453.1"/>
    </source>
</evidence>
<dbReference type="Proteomes" id="UP001287286">
    <property type="component" value="Unassembled WGS sequence"/>
</dbReference>
<proteinExistence type="predicted"/>
<reference evidence="4 5" key="1">
    <citation type="submission" date="2016-02" db="EMBL/GenBank/DDBJ databases">
        <title>Biosynthesis of antibiotic leucinostatins and their inhibition on Phytophthora in bio-control Purpureocillium lilacinum.</title>
        <authorList>
            <person name="Wang G."/>
            <person name="Liu Z."/>
            <person name="Lin R."/>
            <person name="Li E."/>
            <person name="Mao Z."/>
            <person name="Ling J."/>
            <person name="Yin W."/>
            <person name="Xie B."/>
        </authorList>
    </citation>
    <scope>NUCLEOTIDE SEQUENCE [LARGE SCALE GENOMIC DNA]</scope>
    <source>
        <strain evidence="3">PLBJ-1</strain>
        <strain evidence="4">PLFJ-1</strain>
    </source>
</reference>
<sequence>MKASIAALALTTGLAVAATSLERRACETSLPSDEFIKSRTVSYCMDIKGDDTKTATTCSKFAEACIDTENKTGVRHSCTRFESIMACVDKMIDECPANGVKPSKTQPGSSDHIPVKRRLLKYCESLPAMASQHVECGEIAAKCIKDTRKNAGNSNVLKLGHACVDAAVQRLAFEKAKRDVTQRLEETCKGQSIELYRCKRAICFCQKLLNVPYKDGKTYDLGLEDKGLDCVMQRMATRFDDIPQEERDLCPTKCFKSPKEGIDNLGKLGLGVRHCSHVFNAY</sequence>
<evidence type="ECO:0000313" key="6">
    <source>
        <dbReference type="Proteomes" id="UP001287286"/>
    </source>
</evidence>
<reference evidence="2 6" key="3">
    <citation type="journal article" date="2024" name="Microbiol. Resour. Announc.">
        <title>Genome annotations for the ascomycete fungi Trichoderma harzianum, Trichoderma aggressivum, and Purpureocillium lilacinum.</title>
        <authorList>
            <person name="Beijen E.P.W."/>
            <person name="Ohm R.A."/>
        </authorList>
    </citation>
    <scope>NUCLEOTIDE SEQUENCE [LARGE SCALE GENOMIC DNA]</scope>
    <source>
        <strain evidence="2 6">CBS 150709</strain>
    </source>
</reference>
<evidence type="ECO:0000256" key="1">
    <source>
        <dbReference type="SAM" id="SignalP"/>
    </source>
</evidence>
<organism evidence="4 5">
    <name type="scientific">Purpureocillium lilacinum</name>
    <name type="common">Paecilomyces lilacinus</name>
    <dbReference type="NCBI Taxonomy" id="33203"/>
    <lineage>
        <taxon>Eukaryota</taxon>
        <taxon>Fungi</taxon>
        <taxon>Dikarya</taxon>
        <taxon>Ascomycota</taxon>
        <taxon>Pezizomycotina</taxon>
        <taxon>Sordariomycetes</taxon>
        <taxon>Hypocreomycetidae</taxon>
        <taxon>Hypocreales</taxon>
        <taxon>Ophiocordycipitaceae</taxon>
        <taxon>Purpureocillium</taxon>
    </lineage>
</organism>
<keyword evidence="6" id="KW-1185">Reference proteome</keyword>
<name>A0A179GQ56_PURLI</name>
<evidence type="ECO:0000313" key="5">
    <source>
        <dbReference type="Proteomes" id="UP000078340"/>
    </source>
</evidence>
<reference evidence="2" key="2">
    <citation type="submission" date="2023-11" db="EMBL/GenBank/DDBJ databases">
        <authorList>
            <person name="Beijen E."/>
            <person name="Ohm R.A."/>
        </authorList>
    </citation>
    <scope>NUCLEOTIDE SEQUENCE</scope>
    <source>
        <strain evidence="2">CBS 150709</strain>
    </source>
</reference>
<gene>
    <name evidence="2" type="ORF">Purlil1_1140</name>
    <name evidence="3" type="ORF">VFPBJ_08731</name>
    <name evidence="4" type="ORF">VFPFJ_09939</name>
</gene>
<dbReference type="Proteomes" id="UP000078340">
    <property type="component" value="Unassembled WGS sequence"/>
</dbReference>
<evidence type="ECO:0000313" key="2">
    <source>
        <dbReference type="EMBL" id="KAK4094535.1"/>
    </source>
</evidence>
<dbReference type="EMBL" id="LSBI01000010">
    <property type="protein sequence ID" value="OAQ79453.1"/>
    <property type="molecule type" value="Genomic_DNA"/>
</dbReference>
<evidence type="ECO:0000313" key="3">
    <source>
        <dbReference type="EMBL" id="OAQ76371.1"/>
    </source>
</evidence>